<evidence type="ECO:0000256" key="5">
    <source>
        <dbReference type="PROSITE-ProRule" id="PRU00110"/>
    </source>
</evidence>
<feature type="transmembrane region" description="Helical" evidence="7">
    <location>
        <begin position="20"/>
        <end position="38"/>
    </location>
</feature>
<feature type="domain" description="HPt" evidence="10">
    <location>
        <begin position="994"/>
        <end position="1089"/>
    </location>
</feature>
<dbReference type="Gene3D" id="3.40.50.2300">
    <property type="match status" value="1"/>
</dbReference>
<sequence>MKETPFSKITHTSRRQNKVLFALVTLAVILTAGLYWGTQRIINQERGRFTLDFSTLVGYIHEQEIFLRRLRSQNEQLSYLPIPRVNSFREVTTSSEWGGRLFAGRESPVNMPFSLFCEKQADCPNAPGMLFSLGSYLADFYSSFWAASYFPAAAVFFVNEGNGISVSVPAVNVGAGYEPSNMQTYRAVTDAVRERLHNRAAMNDCQQQSGDKPAVGNVIWFRETALPNQMIGLIPAGFPPSIWKGTRKRPTTCIYAATLFSRERFGVLERSVNPAPKNAFWLQRFDQVWLSHQEYGLLMGQEPAPDVEQQGLHYTLHGVVFKIVELNGKWTGYYYVSYASFFQDNLWLPLGVLLLLLGSVFGGLAYTRWYNRRVIAPAQEAQRELLESEAFNRTLIQTAPVAVCLIARSDGHLVFGNALALDWLGASAGQRLPPAPATTTLLSQVLPAQHAGAIEQLAVAGGKTLYVAYAPTRYMQRDVILCVFADVSAHAEIERQLARAKSAADEASEAKSTFLATMSHEIRTPLYGALGTLELLSMTQLDRQQRQYVDRINDASQMLLQLISDILDISKIEAGQLQLEKVEFNPRELLQSATGTFAAMAYRKGLLLFSVVGPEIPEWVVGDPVRIRQILNNLINNAIKFTESGQVIVRLHQVAGSSAETHLRLEVCDSGVGISSAQQEKLFTPFYLADANRSTLGGAGLGLSICKRLAGLMGAEIQLHSQPQRGSQFYLTLVLPVAAHPTIAEPQLQGATVWVRTPHPELTDNLCAWLRRWGAQASAFTTPEPLGYEHDILLDMQAQRQRAVIEWPGRTLAISLSGEVANYSAIDAYSLSSIGFGIDSLLHGQLINERCEAVLPQFKARVLVAEDNPLNQITLQGQLELLGCEVTLADDGEEALALWDSAPQDLLLTDVNMPYLNGYELARRLRSEGIRMPIIGVTANAMRDEEQRCVEAGMNAWLVKPIELRTLADILRKFMPAGQLPPAGEVNDHFERLEPNVLDKHRDIFLKSMTDDLNQLAQGLAQGEADRAENALHRMRGALVLAQRRELAASMEALEVHIQAHGLDEQGKAGLAAIMVELRQFLASIESTA</sequence>
<dbReference type="EMBL" id="MOXD01000005">
    <property type="protein sequence ID" value="OMQ22870.1"/>
    <property type="molecule type" value="Genomic_DNA"/>
</dbReference>
<dbReference type="InterPro" id="IPR003661">
    <property type="entry name" value="HisK_dim/P_dom"/>
</dbReference>
<comment type="catalytic activity">
    <reaction evidence="1">
        <text>ATP + protein L-histidine = ADP + protein N-phospho-L-histidine.</text>
        <dbReference type="EC" id="2.7.13.3"/>
    </reaction>
</comment>
<keyword evidence="7" id="KW-1133">Transmembrane helix</keyword>
<evidence type="ECO:0000256" key="3">
    <source>
        <dbReference type="ARBA" id="ARBA00022553"/>
    </source>
</evidence>
<dbReference type="AlphaFoldDB" id="A0A1S8CJB4"/>
<dbReference type="Gene3D" id="1.10.287.130">
    <property type="match status" value="1"/>
</dbReference>
<dbReference type="SUPFAM" id="SSF55874">
    <property type="entry name" value="ATPase domain of HSP90 chaperone/DNA topoisomerase II/histidine kinase"/>
    <property type="match status" value="1"/>
</dbReference>
<evidence type="ECO:0000259" key="10">
    <source>
        <dbReference type="PROSITE" id="PS50894"/>
    </source>
</evidence>
<comment type="caution">
    <text evidence="11">The sequence shown here is derived from an EMBL/GenBank/DDBJ whole genome shotgun (WGS) entry which is preliminary data.</text>
</comment>
<dbReference type="PANTHER" id="PTHR45339">
    <property type="entry name" value="HYBRID SIGNAL TRANSDUCTION HISTIDINE KINASE J"/>
    <property type="match status" value="1"/>
</dbReference>
<dbReference type="InterPro" id="IPR011006">
    <property type="entry name" value="CheY-like_superfamily"/>
</dbReference>
<protein>
    <recommendedName>
        <fullName evidence="2">histidine kinase</fullName>
        <ecNumber evidence="2">2.7.13.3</ecNumber>
    </recommendedName>
</protein>
<dbReference type="PANTHER" id="PTHR45339:SF5">
    <property type="entry name" value="HISTIDINE KINASE"/>
    <property type="match status" value="1"/>
</dbReference>
<evidence type="ECO:0000256" key="1">
    <source>
        <dbReference type="ARBA" id="ARBA00000085"/>
    </source>
</evidence>
<dbReference type="SUPFAM" id="SSF52172">
    <property type="entry name" value="CheY-like"/>
    <property type="match status" value="1"/>
</dbReference>
<dbReference type="PROSITE" id="PS50894">
    <property type="entry name" value="HPT"/>
    <property type="match status" value="1"/>
</dbReference>
<dbReference type="Pfam" id="PF00512">
    <property type="entry name" value="HisKA"/>
    <property type="match status" value="1"/>
</dbReference>
<dbReference type="GO" id="GO:0000155">
    <property type="term" value="F:phosphorelay sensor kinase activity"/>
    <property type="evidence" value="ECO:0007669"/>
    <property type="project" value="InterPro"/>
</dbReference>
<evidence type="ECO:0000256" key="4">
    <source>
        <dbReference type="ARBA" id="ARBA00023012"/>
    </source>
</evidence>
<dbReference type="OrthoDB" id="9797243at2"/>
<dbReference type="CDD" id="cd00082">
    <property type="entry name" value="HisKA"/>
    <property type="match status" value="1"/>
</dbReference>
<dbReference type="SUPFAM" id="SSF47226">
    <property type="entry name" value="Histidine-containing phosphotransfer domain, HPT domain"/>
    <property type="match status" value="1"/>
</dbReference>
<dbReference type="SMART" id="SM00388">
    <property type="entry name" value="HisKA"/>
    <property type="match status" value="1"/>
</dbReference>
<dbReference type="GO" id="GO:0005886">
    <property type="term" value="C:plasma membrane"/>
    <property type="evidence" value="ECO:0007669"/>
    <property type="project" value="UniProtKB-SubCell"/>
</dbReference>
<evidence type="ECO:0000256" key="2">
    <source>
        <dbReference type="ARBA" id="ARBA00012438"/>
    </source>
</evidence>
<dbReference type="Proteomes" id="UP000216021">
    <property type="component" value="Unassembled WGS sequence"/>
</dbReference>
<proteinExistence type="predicted"/>
<feature type="domain" description="Response regulatory" evidence="9">
    <location>
        <begin position="861"/>
        <end position="975"/>
    </location>
</feature>
<dbReference type="InterPro" id="IPR036890">
    <property type="entry name" value="HATPase_C_sf"/>
</dbReference>
<dbReference type="EC" id="2.7.13.3" evidence="2"/>
<dbReference type="RefSeq" id="WP_076942158.1">
    <property type="nucleotide sequence ID" value="NZ_MOXD01000005.1"/>
</dbReference>
<name>A0A1S8CJB4_9GAMM</name>
<dbReference type="SMART" id="SM00387">
    <property type="entry name" value="HATPase_c"/>
    <property type="match status" value="1"/>
</dbReference>
<dbReference type="InterPro" id="IPR036097">
    <property type="entry name" value="HisK_dim/P_sf"/>
</dbReference>
<dbReference type="InterPro" id="IPR008207">
    <property type="entry name" value="Sig_transdc_His_kin_Hpt_dom"/>
</dbReference>
<dbReference type="InterPro" id="IPR035965">
    <property type="entry name" value="PAS-like_dom_sf"/>
</dbReference>
<dbReference type="Gene3D" id="1.20.120.160">
    <property type="entry name" value="HPT domain"/>
    <property type="match status" value="1"/>
</dbReference>
<organism evidence="11 12">
    <name type="scientific">Serratia oryzae</name>
    <dbReference type="NCBI Taxonomy" id="2034155"/>
    <lineage>
        <taxon>Bacteria</taxon>
        <taxon>Pseudomonadati</taxon>
        <taxon>Pseudomonadota</taxon>
        <taxon>Gammaproteobacteria</taxon>
        <taxon>Enterobacterales</taxon>
        <taxon>Yersiniaceae</taxon>
        <taxon>Serratia</taxon>
    </lineage>
</organism>
<evidence type="ECO:0000313" key="12">
    <source>
        <dbReference type="Proteomes" id="UP000216021"/>
    </source>
</evidence>
<dbReference type="SUPFAM" id="SSF47384">
    <property type="entry name" value="Homodimeric domain of signal transducing histidine kinase"/>
    <property type="match status" value="1"/>
</dbReference>
<dbReference type="Gene3D" id="3.30.565.10">
    <property type="entry name" value="Histidine kinase-like ATPase, C-terminal domain"/>
    <property type="match status" value="1"/>
</dbReference>
<evidence type="ECO:0000256" key="7">
    <source>
        <dbReference type="SAM" id="Phobius"/>
    </source>
</evidence>
<accession>A0A1S8CJB4</accession>
<dbReference type="Pfam" id="PF00072">
    <property type="entry name" value="Response_reg"/>
    <property type="match status" value="1"/>
</dbReference>
<dbReference type="InterPro" id="IPR001789">
    <property type="entry name" value="Sig_transdc_resp-reg_receiver"/>
</dbReference>
<dbReference type="CDD" id="cd17546">
    <property type="entry name" value="REC_hyHK_CKI1_RcsC-like"/>
    <property type="match status" value="1"/>
</dbReference>
<keyword evidence="12" id="KW-1185">Reference proteome</keyword>
<dbReference type="PROSITE" id="PS50109">
    <property type="entry name" value="HIS_KIN"/>
    <property type="match status" value="1"/>
</dbReference>
<dbReference type="PROSITE" id="PS50110">
    <property type="entry name" value="RESPONSE_REGULATORY"/>
    <property type="match status" value="1"/>
</dbReference>
<dbReference type="PRINTS" id="PR00344">
    <property type="entry name" value="BCTRLSENSOR"/>
</dbReference>
<dbReference type="Pfam" id="PF02518">
    <property type="entry name" value="HATPase_c"/>
    <property type="match status" value="1"/>
</dbReference>
<dbReference type="Gene3D" id="3.30.450.20">
    <property type="entry name" value="PAS domain"/>
    <property type="match status" value="1"/>
</dbReference>
<dbReference type="STRING" id="2034155.BMI79_10540"/>
<evidence type="ECO:0000259" key="9">
    <source>
        <dbReference type="PROSITE" id="PS50110"/>
    </source>
</evidence>
<keyword evidence="7" id="KW-0472">Membrane</keyword>
<dbReference type="SUPFAM" id="SSF55785">
    <property type="entry name" value="PYP-like sensor domain (PAS domain)"/>
    <property type="match status" value="1"/>
</dbReference>
<evidence type="ECO:0000256" key="6">
    <source>
        <dbReference type="PROSITE-ProRule" id="PRU00169"/>
    </source>
</evidence>
<reference evidence="11 12" key="1">
    <citation type="submission" date="2016-11" db="EMBL/GenBank/DDBJ databases">
        <title>Rahnella oryzae sp. nov., isolated from rice root.</title>
        <authorList>
            <person name="Zhang X.-X."/>
            <person name="Zhang J."/>
        </authorList>
    </citation>
    <scope>NUCLEOTIDE SEQUENCE [LARGE SCALE GENOMIC DNA]</scope>
    <source>
        <strain evidence="11 12">J11-6</strain>
    </source>
</reference>
<dbReference type="InterPro" id="IPR004358">
    <property type="entry name" value="Sig_transdc_His_kin-like_C"/>
</dbReference>
<evidence type="ECO:0000313" key="11">
    <source>
        <dbReference type="EMBL" id="OMQ22870.1"/>
    </source>
</evidence>
<dbReference type="InterPro" id="IPR036641">
    <property type="entry name" value="HPT_dom_sf"/>
</dbReference>
<dbReference type="GO" id="GO:0005524">
    <property type="term" value="F:ATP binding"/>
    <property type="evidence" value="ECO:0007669"/>
    <property type="project" value="UniProtKB-KW"/>
</dbReference>
<dbReference type="InterPro" id="IPR003594">
    <property type="entry name" value="HATPase_dom"/>
</dbReference>
<keyword evidence="3 6" id="KW-0597">Phosphoprotein</keyword>
<feature type="modified residue" description="4-aspartylphosphate" evidence="6">
    <location>
        <position position="910"/>
    </location>
</feature>
<feature type="modified residue" description="Phosphohistidine" evidence="5">
    <location>
        <position position="1033"/>
    </location>
</feature>
<dbReference type="SMART" id="SM00448">
    <property type="entry name" value="REC"/>
    <property type="match status" value="1"/>
</dbReference>
<dbReference type="CDD" id="cd16922">
    <property type="entry name" value="HATPase_EvgS-ArcB-TorS-like"/>
    <property type="match status" value="1"/>
</dbReference>
<keyword evidence="7" id="KW-0812">Transmembrane</keyword>
<keyword evidence="4" id="KW-0902">Two-component regulatory system</keyword>
<dbReference type="InterPro" id="IPR005467">
    <property type="entry name" value="His_kinase_dom"/>
</dbReference>
<gene>
    <name evidence="11" type="ORF">BMI79_10540</name>
</gene>
<feature type="domain" description="Histidine kinase" evidence="8">
    <location>
        <begin position="517"/>
        <end position="737"/>
    </location>
</feature>
<evidence type="ECO:0000259" key="8">
    <source>
        <dbReference type="PROSITE" id="PS50109"/>
    </source>
</evidence>
<dbReference type="FunFam" id="3.30.565.10:FF:000010">
    <property type="entry name" value="Sensor histidine kinase RcsC"/>
    <property type="match status" value="1"/>
</dbReference>